<comment type="subcellular location">
    <subcellularLocation>
        <location evidence="1">Cell outer membrane</location>
    </subcellularLocation>
</comment>
<dbReference type="OrthoDB" id="9782229at2"/>
<dbReference type="Pfam" id="PF13488">
    <property type="entry name" value="Gly-zipper_Omp"/>
    <property type="match status" value="1"/>
</dbReference>
<dbReference type="PANTHER" id="PTHR30329">
    <property type="entry name" value="STATOR ELEMENT OF FLAGELLAR MOTOR COMPLEX"/>
    <property type="match status" value="1"/>
</dbReference>
<evidence type="ECO:0000256" key="4">
    <source>
        <dbReference type="PROSITE-ProRule" id="PRU00473"/>
    </source>
</evidence>
<dbReference type="CDD" id="cd07185">
    <property type="entry name" value="OmpA_C-like"/>
    <property type="match status" value="1"/>
</dbReference>
<feature type="signal peptide" evidence="5">
    <location>
        <begin position="1"/>
        <end position="21"/>
    </location>
</feature>
<dbReference type="PRINTS" id="PR01021">
    <property type="entry name" value="OMPADOMAIN"/>
</dbReference>
<evidence type="ECO:0000256" key="5">
    <source>
        <dbReference type="SAM" id="SignalP"/>
    </source>
</evidence>
<dbReference type="PRINTS" id="PR01023">
    <property type="entry name" value="NAFLGMOTY"/>
</dbReference>
<dbReference type="SUPFAM" id="SSF103088">
    <property type="entry name" value="OmpA-like"/>
    <property type="match status" value="1"/>
</dbReference>
<dbReference type="EMBL" id="CP034159">
    <property type="protein sequence ID" value="AZI31807.1"/>
    <property type="molecule type" value="Genomic_DNA"/>
</dbReference>
<keyword evidence="3" id="KW-0998">Cell outer membrane</keyword>
<sequence>MKFINKTSIAALFISTSMVMTSCEAVKNSNNQQRGTVIGTSAGAVLGGVLGNNIGKGKNAPLGAVLGGIVGGVAGNVIGSKMDKQAKEIKETLPGAEVERVGEGIRVTMKENMVNFAFDSSNLTSSAMANLDKLVQVLSNNPDTNINIYGYTDSKGSDSYNLSLSDRRAAAVKSYMMSKGIASSRMMTMGMGEQDPIASNDTDAGRAENRRVEFAITANENMINDAKSGQ</sequence>
<dbReference type="GO" id="GO:0009279">
    <property type="term" value="C:cell outer membrane"/>
    <property type="evidence" value="ECO:0007669"/>
    <property type="project" value="UniProtKB-SubCell"/>
</dbReference>
<dbReference type="InterPro" id="IPR006664">
    <property type="entry name" value="OMP_bac"/>
</dbReference>
<accession>A0A3G8XJ88</accession>
<keyword evidence="8" id="KW-1185">Reference proteome</keyword>
<dbReference type="InterPro" id="IPR050330">
    <property type="entry name" value="Bact_OuterMem_StrucFunc"/>
</dbReference>
<dbReference type="InterPro" id="IPR036737">
    <property type="entry name" value="OmpA-like_sf"/>
</dbReference>
<dbReference type="PANTHER" id="PTHR30329:SF21">
    <property type="entry name" value="LIPOPROTEIN YIAD-RELATED"/>
    <property type="match status" value="1"/>
</dbReference>
<keyword evidence="5" id="KW-0732">Signal</keyword>
<proteinExistence type="predicted"/>
<keyword evidence="2 4" id="KW-0472">Membrane</keyword>
<protein>
    <submittedName>
        <fullName evidence="7">Glycine zipper 2TM domain-containing protein</fullName>
    </submittedName>
</protein>
<evidence type="ECO:0000256" key="2">
    <source>
        <dbReference type="ARBA" id="ARBA00023136"/>
    </source>
</evidence>
<dbReference type="KEGG" id="ccas:EIB73_00835"/>
<feature type="domain" description="OmpA-like" evidence="6">
    <location>
        <begin position="103"/>
        <end position="220"/>
    </location>
</feature>
<organism evidence="7 8">
    <name type="scientific">Kaistella carnis</name>
    <dbReference type="NCBI Taxonomy" id="1241979"/>
    <lineage>
        <taxon>Bacteria</taxon>
        <taxon>Pseudomonadati</taxon>
        <taxon>Bacteroidota</taxon>
        <taxon>Flavobacteriia</taxon>
        <taxon>Flavobacteriales</taxon>
        <taxon>Weeksellaceae</taxon>
        <taxon>Chryseobacterium group</taxon>
        <taxon>Kaistella</taxon>
    </lineage>
</organism>
<dbReference type="AlphaFoldDB" id="A0A3G8XJ88"/>
<dbReference type="RefSeq" id="WP_125021718.1">
    <property type="nucleotide sequence ID" value="NZ_CP034159.1"/>
</dbReference>
<evidence type="ECO:0000256" key="3">
    <source>
        <dbReference type="ARBA" id="ARBA00023237"/>
    </source>
</evidence>
<feature type="chain" id="PRO_5018293640" evidence="5">
    <location>
        <begin position="22"/>
        <end position="230"/>
    </location>
</feature>
<evidence type="ECO:0000256" key="1">
    <source>
        <dbReference type="ARBA" id="ARBA00004442"/>
    </source>
</evidence>
<dbReference type="PROSITE" id="PS51257">
    <property type="entry name" value="PROKAR_LIPOPROTEIN"/>
    <property type="match status" value="1"/>
</dbReference>
<dbReference type="Gene3D" id="3.30.1330.60">
    <property type="entry name" value="OmpA-like domain"/>
    <property type="match status" value="1"/>
</dbReference>
<reference evidence="8" key="1">
    <citation type="submission" date="2018-11" db="EMBL/GenBank/DDBJ databases">
        <title>Proposal to divide the Flavobacteriaceae and reorganize its genera based on Amino Acid Identity values calculated from whole genome sequences.</title>
        <authorList>
            <person name="Nicholson A.C."/>
            <person name="Gulvik C.A."/>
            <person name="Whitney A.M."/>
            <person name="Humrighouse B.W."/>
            <person name="Bell M."/>
            <person name="Holmes B."/>
            <person name="Steigerwalt A.G."/>
            <person name="Villarma A."/>
            <person name="Sheth M."/>
            <person name="Batra D."/>
            <person name="Pryor J."/>
            <person name="Bernardet J.-F."/>
            <person name="Hugo C."/>
            <person name="Kampfer P."/>
            <person name="Newman J.D."/>
            <person name="McQuiston J.R."/>
        </authorList>
    </citation>
    <scope>NUCLEOTIDE SEQUENCE [LARGE SCALE GENOMIC DNA]</scope>
    <source>
        <strain evidence="8">G0081</strain>
    </source>
</reference>
<dbReference type="InterPro" id="IPR039567">
    <property type="entry name" value="Gly-zipper"/>
</dbReference>
<dbReference type="PROSITE" id="PS51123">
    <property type="entry name" value="OMPA_2"/>
    <property type="match status" value="1"/>
</dbReference>
<evidence type="ECO:0000313" key="7">
    <source>
        <dbReference type="EMBL" id="AZI31807.1"/>
    </source>
</evidence>
<name>A0A3G8XJ88_9FLAO</name>
<evidence type="ECO:0000259" key="6">
    <source>
        <dbReference type="PROSITE" id="PS51123"/>
    </source>
</evidence>
<dbReference type="InterPro" id="IPR006665">
    <property type="entry name" value="OmpA-like"/>
</dbReference>
<dbReference type="Pfam" id="PF00691">
    <property type="entry name" value="OmpA"/>
    <property type="match status" value="1"/>
</dbReference>
<gene>
    <name evidence="7" type="ORF">EIB73_00835</name>
</gene>
<evidence type="ECO:0000313" key="8">
    <source>
        <dbReference type="Proteomes" id="UP000270185"/>
    </source>
</evidence>
<dbReference type="Proteomes" id="UP000270185">
    <property type="component" value="Chromosome"/>
</dbReference>